<dbReference type="GO" id="GO:0006313">
    <property type="term" value="P:DNA transposition"/>
    <property type="evidence" value="ECO:0007669"/>
    <property type="project" value="InterPro"/>
</dbReference>
<dbReference type="RefSeq" id="WP_117445612.1">
    <property type="nucleotide sequence ID" value="NZ_QUSK01000004.1"/>
</dbReference>
<dbReference type="InterPro" id="IPR002559">
    <property type="entry name" value="Transposase_11"/>
</dbReference>
<feature type="domain" description="Transposase IS4-like" evidence="2">
    <location>
        <begin position="230"/>
        <end position="501"/>
    </location>
</feature>
<evidence type="ECO:0000256" key="1">
    <source>
        <dbReference type="SAM" id="MobiDB-lite"/>
    </source>
</evidence>
<gene>
    <name evidence="3" type="ORF">DXC78_02735</name>
</gene>
<dbReference type="EMBL" id="QUSK01000004">
    <property type="protein sequence ID" value="RGD77705.1"/>
    <property type="molecule type" value="Genomic_DNA"/>
</dbReference>
<evidence type="ECO:0000259" key="2">
    <source>
        <dbReference type="Pfam" id="PF01609"/>
    </source>
</evidence>
<dbReference type="AlphaFoldDB" id="A0A3E3E799"/>
<comment type="caution">
    <text evidence="3">The sequence shown here is derived from an EMBL/GenBank/DDBJ whole genome shotgun (WGS) entry which is preliminary data.</text>
</comment>
<reference evidence="3 4" key="1">
    <citation type="submission" date="2018-08" db="EMBL/GenBank/DDBJ databases">
        <title>A genome reference for cultivated species of the human gut microbiota.</title>
        <authorList>
            <person name="Zou Y."/>
            <person name="Xue W."/>
            <person name="Luo G."/>
        </authorList>
    </citation>
    <scope>NUCLEOTIDE SEQUENCE [LARGE SCALE GENOMIC DNA]</scope>
    <source>
        <strain evidence="3 4">TF08-11</strain>
    </source>
</reference>
<accession>A0A3E3E799</accession>
<dbReference type="Pfam" id="PF01609">
    <property type="entry name" value="DDE_Tnp_1"/>
    <property type="match status" value="1"/>
</dbReference>
<dbReference type="InterPro" id="IPR012337">
    <property type="entry name" value="RNaseH-like_sf"/>
</dbReference>
<sequence>MRVTTTKSKNDESFYINLAYINDSGKSTSRIYKKLGKLSDLSKKLNTGRDGVMAWAKEQARIETEKYNKEHESISIALNPNVPVQKNRESTFNCGYLFLQSIYYSLHIQNICRNIKNRHDYQFDLNAILSDLIYSRFLNPSSKLSSFQYCQTLLEKPNYQLHDLYRALSVLAQECDYIQAELYRNSNFLHPRNTHILYYDCTNYYFEIEQERGMARYGKSKENRPNPIIGMGLFMDADGFPLSFDLHDGNLNEQKTLKKHEQRIISDFDCSKFVYCSDSGLGSKKNRILNATGGRAYVITQSLKKLKKEVRDTCLSTTQFRKIGSNRFIDINDLDEDDPEVFDSVYYKEVPYDSKTLSETLIVTYSPKYKNYQRSIREGQIERARKMMTESGKPKKNRKNPNDPARFLKKQAFTQNGELAEEELWQINEEAIETEAQYDGFYAVVTNLEADVKEIIAINRRRWQIEACFRIMKTEFSARPIYLRDDERIKAHFLICFTALLFFRILENKLNYKYTAEQLIRTMKEMKLTLLDGYGYIPSYTRTDCTDDLHNEFGFRTDYEIMKKQKIRNIIHQTKDKKKIR</sequence>
<dbReference type="NCBIfam" id="NF033559">
    <property type="entry name" value="transpos_IS1634"/>
    <property type="match status" value="1"/>
</dbReference>
<dbReference type="PANTHER" id="PTHR34614">
    <property type="match status" value="1"/>
</dbReference>
<protein>
    <submittedName>
        <fullName evidence="3">IS1634 family transposase</fullName>
    </submittedName>
</protein>
<dbReference type="PANTHER" id="PTHR34614:SF2">
    <property type="entry name" value="TRANSPOSASE IS4-LIKE DOMAIN-CONTAINING PROTEIN"/>
    <property type="match status" value="1"/>
</dbReference>
<evidence type="ECO:0000313" key="4">
    <source>
        <dbReference type="Proteomes" id="UP000260721"/>
    </source>
</evidence>
<proteinExistence type="predicted"/>
<dbReference type="Proteomes" id="UP000260721">
    <property type="component" value="Unassembled WGS sequence"/>
</dbReference>
<dbReference type="GO" id="GO:0004803">
    <property type="term" value="F:transposase activity"/>
    <property type="evidence" value="ECO:0007669"/>
    <property type="project" value="InterPro"/>
</dbReference>
<feature type="region of interest" description="Disordered" evidence="1">
    <location>
        <begin position="387"/>
        <end position="406"/>
    </location>
</feature>
<dbReference type="GO" id="GO:0003677">
    <property type="term" value="F:DNA binding"/>
    <property type="evidence" value="ECO:0007669"/>
    <property type="project" value="InterPro"/>
</dbReference>
<dbReference type="SUPFAM" id="SSF53098">
    <property type="entry name" value="Ribonuclease H-like"/>
    <property type="match status" value="1"/>
</dbReference>
<dbReference type="InterPro" id="IPR047654">
    <property type="entry name" value="IS1634_transpos"/>
</dbReference>
<name>A0A3E3E799_9FIRM</name>
<evidence type="ECO:0000313" key="3">
    <source>
        <dbReference type="EMBL" id="RGD77705.1"/>
    </source>
</evidence>
<organism evidence="3 4">
    <name type="scientific">Faecalicoccus pleomorphus</name>
    <dbReference type="NCBI Taxonomy" id="1323"/>
    <lineage>
        <taxon>Bacteria</taxon>
        <taxon>Bacillati</taxon>
        <taxon>Bacillota</taxon>
        <taxon>Erysipelotrichia</taxon>
        <taxon>Erysipelotrichales</taxon>
        <taxon>Erysipelotrichaceae</taxon>
        <taxon>Faecalicoccus</taxon>
    </lineage>
</organism>